<feature type="active site" description="Charge relay system" evidence="5">
    <location>
        <position position="348"/>
    </location>
</feature>
<comment type="similarity">
    <text evidence="1 5 6">Belongs to the peptidase S8 family.</text>
</comment>
<feature type="domain" description="Peptidase S8/S53" evidence="8">
    <location>
        <begin position="152"/>
        <end position="377"/>
    </location>
</feature>
<dbReference type="InterPro" id="IPR034193">
    <property type="entry name" value="PCSK9_ProteinaseK-like"/>
</dbReference>
<dbReference type="EMBL" id="JANBPK010001621">
    <property type="protein sequence ID" value="KAJ2921345.1"/>
    <property type="molecule type" value="Genomic_DNA"/>
</dbReference>
<dbReference type="AlphaFoldDB" id="A0A9W8IRB2"/>
<dbReference type="Gene3D" id="3.40.50.200">
    <property type="entry name" value="Peptidase S8/S53 domain"/>
    <property type="match status" value="1"/>
</dbReference>
<dbReference type="PRINTS" id="PR00723">
    <property type="entry name" value="SUBTILISIN"/>
</dbReference>
<feature type="active site" description="Charge relay system" evidence="5">
    <location>
        <position position="161"/>
    </location>
</feature>
<evidence type="ECO:0000256" key="6">
    <source>
        <dbReference type="RuleBase" id="RU003355"/>
    </source>
</evidence>
<name>A0A9W8IRB2_9AGAR</name>
<dbReference type="Pfam" id="PF00082">
    <property type="entry name" value="Peptidase_S8"/>
    <property type="match status" value="1"/>
</dbReference>
<dbReference type="Pfam" id="PF05922">
    <property type="entry name" value="Inhibitor_I9"/>
    <property type="match status" value="1"/>
</dbReference>
<dbReference type="GO" id="GO:0005615">
    <property type="term" value="C:extracellular space"/>
    <property type="evidence" value="ECO:0007669"/>
    <property type="project" value="TreeGrafter"/>
</dbReference>
<dbReference type="CDD" id="cd04077">
    <property type="entry name" value="Peptidases_S8_PCSK9_ProteinaseK_like"/>
    <property type="match status" value="1"/>
</dbReference>
<dbReference type="InterPro" id="IPR037045">
    <property type="entry name" value="S8pro/Inhibitor_I9_sf"/>
</dbReference>
<dbReference type="GO" id="GO:0004252">
    <property type="term" value="F:serine-type endopeptidase activity"/>
    <property type="evidence" value="ECO:0007669"/>
    <property type="project" value="UniProtKB-UniRule"/>
</dbReference>
<evidence type="ECO:0000256" key="3">
    <source>
        <dbReference type="ARBA" id="ARBA00022801"/>
    </source>
</evidence>
<dbReference type="PROSITE" id="PS51892">
    <property type="entry name" value="SUBTILASE"/>
    <property type="match status" value="1"/>
</dbReference>
<feature type="signal peptide" evidence="7">
    <location>
        <begin position="1"/>
        <end position="21"/>
    </location>
</feature>
<dbReference type="InterPro" id="IPR023828">
    <property type="entry name" value="Peptidase_S8_Ser-AS"/>
</dbReference>
<evidence type="ECO:0000256" key="4">
    <source>
        <dbReference type="ARBA" id="ARBA00022825"/>
    </source>
</evidence>
<feature type="non-terminal residue" evidence="10">
    <location>
        <position position="1"/>
    </location>
</feature>
<dbReference type="InterPro" id="IPR015500">
    <property type="entry name" value="Peptidase_S8_subtilisin-rel"/>
</dbReference>
<evidence type="ECO:0000313" key="10">
    <source>
        <dbReference type="EMBL" id="KAJ2921345.1"/>
    </source>
</evidence>
<keyword evidence="2 5" id="KW-0645">Protease</keyword>
<keyword evidence="11" id="KW-1185">Reference proteome</keyword>
<evidence type="ECO:0000256" key="7">
    <source>
        <dbReference type="SAM" id="SignalP"/>
    </source>
</evidence>
<evidence type="ECO:0000313" key="11">
    <source>
        <dbReference type="Proteomes" id="UP001140091"/>
    </source>
</evidence>
<protein>
    <submittedName>
        <fullName evidence="10">Uncharacterized protein</fullName>
    </submittedName>
</protein>
<feature type="domain" description="Inhibitor I9" evidence="9">
    <location>
        <begin position="42"/>
        <end position="109"/>
    </location>
</feature>
<evidence type="ECO:0000259" key="8">
    <source>
        <dbReference type="Pfam" id="PF00082"/>
    </source>
</evidence>
<dbReference type="PROSITE" id="PS00138">
    <property type="entry name" value="SUBTILASE_SER"/>
    <property type="match status" value="1"/>
</dbReference>
<dbReference type="PROSITE" id="PS00137">
    <property type="entry name" value="SUBTILASE_HIS"/>
    <property type="match status" value="1"/>
</dbReference>
<dbReference type="InterPro" id="IPR050131">
    <property type="entry name" value="Peptidase_S8_subtilisin-like"/>
</dbReference>
<dbReference type="InterPro" id="IPR010259">
    <property type="entry name" value="S8pro/Inhibitor_I9"/>
</dbReference>
<keyword evidence="3 5" id="KW-0378">Hydrolase</keyword>
<keyword evidence="7" id="KW-0732">Signal</keyword>
<gene>
    <name evidence="10" type="ORF">H1R20_g15746</name>
</gene>
<evidence type="ECO:0000256" key="5">
    <source>
        <dbReference type="PROSITE-ProRule" id="PRU01240"/>
    </source>
</evidence>
<dbReference type="OrthoDB" id="19448at2759"/>
<sequence length="406" mass="42232">MVRNLPVYLSILTLFISSAFSGPTPPPYRTQIERYNGQKTGRYIVTLKEGASTAAVINQLATLVPGLANIVDTFNCAINGFAAELPATALALLQTLPDVKTISEDGIMHATDAISQPNAPWGLARLSSNEWSNNQNPSELNFKYTYDHSAAGNGVDIYVVDTGVRVSHTDFGGRAQWGANFAVGSKDEDVHGHGTHVAGTAAGTRYGVAKSAEIIAVKVLGDDGSGTTAGIVGGLNWVCLRSKQTGKPSVVNMSLGGGASTPLDDATRSLVKNGVHVVVAAGNSNEDAQNTSPAHVEEAITVGASTIEDKRAFFSNYGSVVDVFAPGLNITSAWKDSDTATFRASGTSMASPHVAGLVAYLISQPDGNIAPEAMATKLKTLGRSDALADIPSGTANILAQNEFGRA</sequence>
<dbReference type="SUPFAM" id="SSF52743">
    <property type="entry name" value="Subtilisin-like"/>
    <property type="match status" value="1"/>
</dbReference>
<dbReference type="Gene3D" id="3.30.70.80">
    <property type="entry name" value="Peptidase S8 propeptide/proteinase inhibitor I9"/>
    <property type="match status" value="1"/>
</dbReference>
<feature type="chain" id="PRO_5040944571" evidence="7">
    <location>
        <begin position="22"/>
        <end position="406"/>
    </location>
</feature>
<organism evidence="10 11">
    <name type="scientific">Candolleomyces eurysporus</name>
    <dbReference type="NCBI Taxonomy" id="2828524"/>
    <lineage>
        <taxon>Eukaryota</taxon>
        <taxon>Fungi</taxon>
        <taxon>Dikarya</taxon>
        <taxon>Basidiomycota</taxon>
        <taxon>Agaricomycotina</taxon>
        <taxon>Agaricomycetes</taxon>
        <taxon>Agaricomycetidae</taxon>
        <taxon>Agaricales</taxon>
        <taxon>Agaricineae</taxon>
        <taxon>Psathyrellaceae</taxon>
        <taxon>Candolleomyces</taxon>
    </lineage>
</organism>
<evidence type="ECO:0000256" key="2">
    <source>
        <dbReference type="ARBA" id="ARBA00022670"/>
    </source>
</evidence>
<keyword evidence="4 5" id="KW-0720">Serine protease</keyword>
<proteinExistence type="inferred from homology"/>
<evidence type="ECO:0000256" key="1">
    <source>
        <dbReference type="ARBA" id="ARBA00011073"/>
    </source>
</evidence>
<dbReference type="InterPro" id="IPR000209">
    <property type="entry name" value="Peptidase_S8/S53_dom"/>
</dbReference>
<dbReference type="Proteomes" id="UP001140091">
    <property type="component" value="Unassembled WGS sequence"/>
</dbReference>
<feature type="active site" description="Charge relay system" evidence="5">
    <location>
        <position position="193"/>
    </location>
</feature>
<dbReference type="GO" id="GO:0006508">
    <property type="term" value="P:proteolysis"/>
    <property type="evidence" value="ECO:0007669"/>
    <property type="project" value="UniProtKB-KW"/>
</dbReference>
<dbReference type="PANTHER" id="PTHR43806">
    <property type="entry name" value="PEPTIDASE S8"/>
    <property type="match status" value="1"/>
</dbReference>
<dbReference type="FunFam" id="3.40.50.200:FF:000007">
    <property type="entry name" value="Subtilisin-like serine protease"/>
    <property type="match status" value="1"/>
</dbReference>
<dbReference type="InterPro" id="IPR023827">
    <property type="entry name" value="Peptidase_S8_Asp-AS"/>
</dbReference>
<dbReference type="InterPro" id="IPR022398">
    <property type="entry name" value="Peptidase_S8_His-AS"/>
</dbReference>
<dbReference type="PROSITE" id="PS00136">
    <property type="entry name" value="SUBTILASE_ASP"/>
    <property type="match status" value="1"/>
</dbReference>
<evidence type="ECO:0000259" key="9">
    <source>
        <dbReference type="Pfam" id="PF05922"/>
    </source>
</evidence>
<accession>A0A9W8IRB2</accession>
<dbReference type="InterPro" id="IPR036852">
    <property type="entry name" value="Peptidase_S8/S53_dom_sf"/>
</dbReference>
<dbReference type="PANTHER" id="PTHR43806:SF11">
    <property type="entry name" value="CEREVISIN-RELATED"/>
    <property type="match status" value="1"/>
</dbReference>
<reference evidence="10" key="1">
    <citation type="submission" date="2022-06" db="EMBL/GenBank/DDBJ databases">
        <title>Genome Sequence of Candolleomyces eurysporus.</title>
        <authorList>
            <person name="Buettner E."/>
        </authorList>
    </citation>
    <scope>NUCLEOTIDE SEQUENCE</scope>
    <source>
        <strain evidence="10">VTCC 930004</strain>
    </source>
</reference>
<comment type="caution">
    <text evidence="10">The sequence shown here is derived from an EMBL/GenBank/DDBJ whole genome shotgun (WGS) entry which is preliminary data.</text>
</comment>
<dbReference type="SUPFAM" id="SSF54897">
    <property type="entry name" value="Protease propeptides/inhibitors"/>
    <property type="match status" value="1"/>
</dbReference>